<dbReference type="InterPro" id="IPR052709">
    <property type="entry name" value="Transposase-MT_Hybrid"/>
</dbReference>
<comment type="caution">
    <text evidence="1">The sequence shown here is derived from an EMBL/GenBank/DDBJ whole genome shotgun (WGS) entry which is preliminary data.</text>
</comment>
<reference evidence="1 2" key="1">
    <citation type="submission" date="2017-12" db="EMBL/GenBank/DDBJ databases">
        <title>Hemimetabolous genomes reveal molecular basis of termite eusociality.</title>
        <authorList>
            <person name="Harrison M.C."/>
            <person name="Jongepier E."/>
            <person name="Robertson H.M."/>
            <person name="Arning N."/>
            <person name="Bitard-Feildel T."/>
            <person name="Chao H."/>
            <person name="Childers C.P."/>
            <person name="Dinh H."/>
            <person name="Doddapaneni H."/>
            <person name="Dugan S."/>
            <person name="Gowin J."/>
            <person name="Greiner C."/>
            <person name="Han Y."/>
            <person name="Hu H."/>
            <person name="Hughes D.S.T."/>
            <person name="Huylmans A.-K."/>
            <person name="Kemena C."/>
            <person name="Kremer L.P.M."/>
            <person name="Lee S.L."/>
            <person name="Lopez-Ezquerra A."/>
            <person name="Mallet L."/>
            <person name="Monroy-Kuhn J.M."/>
            <person name="Moser A."/>
            <person name="Murali S.C."/>
            <person name="Muzny D.M."/>
            <person name="Otani S."/>
            <person name="Piulachs M.-D."/>
            <person name="Poelchau M."/>
            <person name="Qu J."/>
            <person name="Schaub F."/>
            <person name="Wada-Katsumata A."/>
            <person name="Worley K.C."/>
            <person name="Xie Q."/>
            <person name="Ylla G."/>
            <person name="Poulsen M."/>
            <person name="Gibbs R.A."/>
            <person name="Schal C."/>
            <person name="Richards S."/>
            <person name="Belles X."/>
            <person name="Korb J."/>
            <person name="Bornberg-Bauer E."/>
        </authorList>
    </citation>
    <scope>NUCLEOTIDE SEQUENCE [LARGE SCALE GENOMIC DNA]</scope>
    <source>
        <tissue evidence="1">Whole body</tissue>
    </source>
</reference>
<dbReference type="EMBL" id="NEVH01011882">
    <property type="protein sequence ID" value="PNF31351.1"/>
    <property type="molecule type" value="Genomic_DNA"/>
</dbReference>
<dbReference type="Proteomes" id="UP000235965">
    <property type="component" value="Unassembled WGS sequence"/>
</dbReference>
<organism evidence="1 2">
    <name type="scientific">Cryptotermes secundus</name>
    <dbReference type="NCBI Taxonomy" id="105785"/>
    <lineage>
        <taxon>Eukaryota</taxon>
        <taxon>Metazoa</taxon>
        <taxon>Ecdysozoa</taxon>
        <taxon>Arthropoda</taxon>
        <taxon>Hexapoda</taxon>
        <taxon>Insecta</taxon>
        <taxon>Pterygota</taxon>
        <taxon>Neoptera</taxon>
        <taxon>Polyneoptera</taxon>
        <taxon>Dictyoptera</taxon>
        <taxon>Blattodea</taxon>
        <taxon>Blattoidea</taxon>
        <taxon>Termitoidae</taxon>
        <taxon>Kalotermitidae</taxon>
        <taxon>Cryptotermitinae</taxon>
        <taxon>Cryptotermes</taxon>
    </lineage>
</organism>
<gene>
    <name evidence="1" type="ORF">B7P43_G10893</name>
</gene>
<dbReference type="PANTHER" id="PTHR46060:SF1">
    <property type="entry name" value="MARINER MOS1 TRANSPOSASE-LIKE PROTEIN"/>
    <property type="match status" value="1"/>
</dbReference>
<accession>A0A2J7QRX8</accession>
<evidence type="ECO:0000313" key="1">
    <source>
        <dbReference type="EMBL" id="PNF31351.1"/>
    </source>
</evidence>
<feature type="non-terminal residue" evidence="1">
    <location>
        <position position="1"/>
    </location>
</feature>
<dbReference type="OrthoDB" id="616263at2759"/>
<dbReference type="GO" id="GO:0003676">
    <property type="term" value="F:nucleic acid binding"/>
    <property type="evidence" value="ECO:0007669"/>
    <property type="project" value="InterPro"/>
</dbReference>
<proteinExistence type="predicted"/>
<dbReference type="InParanoid" id="A0A2J7QRX8"/>
<dbReference type="AlphaFoldDB" id="A0A2J7QRX8"/>
<sequence>HYVEKNPAEIHSALSEVCGELTVDRSTVSRWASRFRGGRLLEAGPIILHDNARPHIGNVVTEKLRQYGWEVLPHAPYSPDMSPPDFDLFPKLKQPMRGRRFPSLEELSAAVNRAIRPINKDGVLDGIVKLPTRWDSVIEKQGDYTGGL</sequence>
<keyword evidence="2" id="KW-1185">Reference proteome</keyword>
<dbReference type="STRING" id="105785.A0A2J7QRX8"/>
<dbReference type="InterPro" id="IPR036397">
    <property type="entry name" value="RNaseH_sf"/>
</dbReference>
<evidence type="ECO:0000313" key="2">
    <source>
        <dbReference type="Proteomes" id="UP000235965"/>
    </source>
</evidence>
<protein>
    <recommendedName>
        <fullName evidence="3">Mos1 transposase HTH domain-containing protein</fullName>
    </recommendedName>
</protein>
<name>A0A2J7QRX8_9NEOP</name>
<dbReference type="PANTHER" id="PTHR46060">
    <property type="entry name" value="MARINER MOS1 TRANSPOSASE-LIKE PROTEIN"/>
    <property type="match status" value="1"/>
</dbReference>
<evidence type="ECO:0008006" key="3">
    <source>
        <dbReference type="Google" id="ProtNLM"/>
    </source>
</evidence>
<dbReference type="Gene3D" id="3.30.420.10">
    <property type="entry name" value="Ribonuclease H-like superfamily/Ribonuclease H"/>
    <property type="match status" value="1"/>
</dbReference>